<proteinExistence type="predicted"/>
<accession>A0A450YYV5</accession>
<gene>
    <name evidence="1" type="ORF">BECKTC1821E_GA0114239_106814</name>
</gene>
<organism evidence="1">
    <name type="scientific">Candidatus Kentrum sp. TC</name>
    <dbReference type="NCBI Taxonomy" id="2126339"/>
    <lineage>
        <taxon>Bacteria</taxon>
        <taxon>Pseudomonadati</taxon>
        <taxon>Pseudomonadota</taxon>
        <taxon>Gammaproteobacteria</taxon>
        <taxon>Candidatus Kentrum</taxon>
    </lineage>
</organism>
<reference evidence="1" key="1">
    <citation type="submission" date="2019-02" db="EMBL/GenBank/DDBJ databases">
        <authorList>
            <person name="Gruber-Vodicka R. H."/>
            <person name="Seah K. B. B."/>
        </authorList>
    </citation>
    <scope>NUCLEOTIDE SEQUENCE</scope>
    <source>
        <strain evidence="1">BECK_BZ125</strain>
    </source>
</reference>
<sequence>MATTRACHITSGIIESLSKTKTFVNFFRTRRSANESTPRENSRNIMPLRDKTRRRRFFHATLPWPFSSVTLKFGNFIFPTHAHHERYLMSGLYSCLLTPEQPKPKASSIFRCENEKGNTPSGVERKSARNQTRISTKTGGRIHILPSKNHNKNIRLVACRAI</sequence>
<evidence type="ECO:0000313" key="1">
    <source>
        <dbReference type="EMBL" id="VFK46706.1"/>
    </source>
</evidence>
<protein>
    <submittedName>
        <fullName evidence="1">Uncharacterized protein</fullName>
    </submittedName>
</protein>
<dbReference type="EMBL" id="CAADFT010000068">
    <property type="protein sequence ID" value="VFK46706.1"/>
    <property type="molecule type" value="Genomic_DNA"/>
</dbReference>
<name>A0A450YYV5_9GAMM</name>
<dbReference type="AlphaFoldDB" id="A0A450YYV5"/>